<evidence type="ECO:0000313" key="3">
    <source>
        <dbReference type="Proteomes" id="UP000572907"/>
    </source>
</evidence>
<dbReference type="RefSeq" id="WP_184592335.1">
    <property type="nucleotide sequence ID" value="NZ_BMUP01000007.1"/>
</dbReference>
<feature type="chain" id="PRO_5031398615" description="Alpha-amylase" evidence="1">
    <location>
        <begin position="29"/>
        <end position="102"/>
    </location>
</feature>
<evidence type="ECO:0000256" key="1">
    <source>
        <dbReference type="SAM" id="SignalP"/>
    </source>
</evidence>
<dbReference type="AlphaFoldDB" id="A0A7W4ZQT3"/>
<proteinExistence type="predicted"/>
<comment type="caution">
    <text evidence="2">The sequence shown here is derived from an EMBL/GenBank/DDBJ whole genome shotgun (WGS) entry which is preliminary data.</text>
</comment>
<dbReference type="EMBL" id="JACHXE010000003">
    <property type="protein sequence ID" value="MBB3076915.1"/>
    <property type="molecule type" value="Genomic_DNA"/>
</dbReference>
<feature type="signal peptide" evidence="1">
    <location>
        <begin position="1"/>
        <end position="28"/>
    </location>
</feature>
<name>A0A7W4ZQT3_9ACTN</name>
<accession>A0A7W4ZQT3</accession>
<dbReference type="Proteomes" id="UP000572907">
    <property type="component" value="Unassembled WGS sequence"/>
</dbReference>
<gene>
    <name evidence="2" type="ORF">FHS41_003403</name>
</gene>
<organism evidence="2 3">
    <name type="scientific">Streptomyces violarus</name>
    <dbReference type="NCBI Taxonomy" id="67380"/>
    <lineage>
        <taxon>Bacteria</taxon>
        <taxon>Bacillati</taxon>
        <taxon>Actinomycetota</taxon>
        <taxon>Actinomycetes</taxon>
        <taxon>Kitasatosporales</taxon>
        <taxon>Streptomycetaceae</taxon>
        <taxon>Streptomyces</taxon>
    </lineage>
</organism>
<evidence type="ECO:0008006" key="4">
    <source>
        <dbReference type="Google" id="ProtNLM"/>
    </source>
</evidence>
<protein>
    <recommendedName>
        <fullName evidence="4">Alpha-amylase</fullName>
    </recommendedName>
</protein>
<evidence type="ECO:0000313" key="2">
    <source>
        <dbReference type="EMBL" id="MBB3076915.1"/>
    </source>
</evidence>
<keyword evidence="3" id="KW-1185">Reference proteome</keyword>
<keyword evidence="1" id="KW-0732">Signal</keyword>
<reference evidence="2 3" key="1">
    <citation type="submission" date="2020-08" db="EMBL/GenBank/DDBJ databases">
        <title>Genomic Encyclopedia of Type Strains, Phase III (KMG-III): the genomes of soil and plant-associated and newly described type strains.</title>
        <authorList>
            <person name="Whitman W."/>
        </authorList>
    </citation>
    <scope>NUCLEOTIDE SEQUENCE [LARGE SCALE GENOMIC DNA]</scope>
    <source>
        <strain evidence="2 3">CECT 3237</strain>
    </source>
</reference>
<sequence length="102" mass="10188">MTRLRTALVMAAAGALLAVPTAMGTASAAPVAAAAVKAPEPGCAKLGASGQWWADIHNACGHTISASVEVDGFDPSCIQIGPGGVGRIGLDVGDEPYYAYEC</sequence>